<dbReference type="PANTHER" id="PTHR22574">
    <property type="match status" value="1"/>
</dbReference>
<dbReference type="OrthoDB" id="9940031at2759"/>
<name>A0A9Q0Y2U9_9SAUR</name>
<comment type="similarity">
    <text evidence="1">Belongs to the GARIN family.</text>
</comment>
<feature type="compositionally biased region" description="Basic and acidic residues" evidence="2">
    <location>
        <begin position="251"/>
        <end position="266"/>
    </location>
</feature>
<feature type="region of interest" description="Disordered" evidence="2">
    <location>
        <begin position="24"/>
        <end position="44"/>
    </location>
</feature>
<evidence type="ECO:0000313" key="5">
    <source>
        <dbReference type="Proteomes" id="UP001142489"/>
    </source>
</evidence>
<feature type="region of interest" description="Disordered" evidence="2">
    <location>
        <begin position="232"/>
        <end position="294"/>
    </location>
</feature>
<gene>
    <name evidence="4" type="ORF">JRQ81_005354</name>
</gene>
<accession>A0A9Q0Y2U9</accession>
<organism evidence="4 5">
    <name type="scientific">Phrynocephalus forsythii</name>
    <dbReference type="NCBI Taxonomy" id="171643"/>
    <lineage>
        <taxon>Eukaryota</taxon>
        <taxon>Metazoa</taxon>
        <taxon>Chordata</taxon>
        <taxon>Craniata</taxon>
        <taxon>Vertebrata</taxon>
        <taxon>Euteleostomi</taxon>
        <taxon>Lepidosauria</taxon>
        <taxon>Squamata</taxon>
        <taxon>Bifurcata</taxon>
        <taxon>Unidentata</taxon>
        <taxon>Episquamata</taxon>
        <taxon>Toxicofera</taxon>
        <taxon>Iguania</taxon>
        <taxon>Acrodonta</taxon>
        <taxon>Agamidae</taxon>
        <taxon>Agaminae</taxon>
        <taxon>Phrynocephalus</taxon>
    </lineage>
</organism>
<dbReference type="AlphaFoldDB" id="A0A9Q0Y2U9"/>
<evidence type="ECO:0000313" key="4">
    <source>
        <dbReference type="EMBL" id="KAJ7341354.1"/>
    </source>
</evidence>
<evidence type="ECO:0000256" key="1">
    <source>
        <dbReference type="ARBA" id="ARBA00038379"/>
    </source>
</evidence>
<feature type="compositionally biased region" description="Basic and acidic residues" evidence="2">
    <location>
        <begin position="24"/>
        <end position="38"/>
    </location>
</feature>
<keyword evidence="5" id="KW-1185">Reference proteome</keyword>
<feature type="domain" description="Golgi associated RAB2 interactor protein-like Rab2B-binding" evidence="3">
    <location>
        <begin position="144"/>
        <end position="207"/>
    </location>
</feature>
<dbReference type="GO" id="GO:0005634">
    <property type="term" value="C:nucleus"/>
    <property type="evidence" value="ECO:0007669"/>
    <property type="project" value="TreeGrafter"/>
</dbReference>
<feature type="compositionally biased region" description="Pro residues" evidence="2">
    <location>
        <begin position="352"/>
        <end position="361"/>
    </location>
</feature>
<reference evidence="4" key="1">
    <citation type="journal article" date="2023" name="DNA Res.">
        <title>Chromosome-level genome assembly of Phrynocephalus forsythii using third-generation DNA sequencing and Hi-C analysis.</title>
        <authorList>
            <person name="Qi Y."/>
            <person name="Zhao W."/>
            <person name="Zhao Y."/>
            <person name="Niu C."/>
            <person name="Cao S."/>
            <person name="Zhang Y."/>
        </authorList>
    </citation>
    <scope>NUCLEOTIDE SEQUENCE</scope>
    <source>
        <tissue evidence="4">Muscle</tissue>
    </source>
</reference>
<proteinExistence type="inferred from homology"/>
<comment type="caution">
    <text evidence="4">The sequence shown here is derived from an EMBL/GenBank/DDBJ whole genome shotgun (WGS) entry which is preliminary data.</text>
</comment>
<dbReference type="EMBL" id="JAPFRF010000002">
    <property type="protein sequence ID" value="KAJ7341354.1"/>
    <property type="molecule type" value="Genomic_DNA"/>
</dbReference>
<dbReference type="Proteomes" id="UP001142489">
    <property type="component" value="Unassembled WGS sequence"/>
</dbReference>
<dbReference type="Pfam" id="PF12480">
    <property type="entry name" value="GARIL_Rab2_bd"/>
    <property type="match status" value="1"/>
</dbReference>
<dbReference type="PANTHER" id="PTHR22574:SF14">
    <property type="entry name" value="INTEGRAL MEMBRANE PROTEIN"/>
    <property type="match status" value="1"/>
</dbReference>
<feature type="region of interest" description="Disordered" evidence="2">
    <location>
        <begin position="343"/>
        <end position="365"/>
    </location>
</feature>
<evidence type="ECO:0000256" key="2">
    <source>
        <dbReference type="SAM" id="MobiDB-lite"/>
    </source>
</evidence>
<evidence type="ECO:0000259" key="3">
    <source>
        <dbReference type="Pfam" id="PF12480"/>
    </source>
</evidence>
<protein>
    <recommendedName>
        <fullName evidence="3">Golgi associated RAB2 interactor protein-like Rab2B-binding domain-containing protein</fullName>
    </recommendedName>
</protein>
<sequence length="393" mass="44341">MALLSWIPGFQKKPRNRVRVSGPEKEVYKGGKEYRQDHTGLPGPRLFQSTQPKLGFSSLAQMSINTVLQKYLRRGEFPAFKSIAMFESTFVQVTRRGRQVFFHNHGNEAVIGITSTNVKLPLPNLMIIARPVVNQVSWRPPGEELALTRIIPLKFVRLSIHDLEKQLIKIKLINGRSYYLQLHPSTEEKDEQFQRWMTLIYLLHHPPACYLRPKPVSCTVIDNLSVRIMPSDEEAEEPKDSQEAAARAQKAKAETEQEKEEKKETEDGQPVSAKNPGQGGFDKEEEYTSKERQILEEGNVMQVTDWYNFGNPESYEIYQGSATTVKPSRTFSAPPFLSELHFSSTSTSLSSGPPPAPPVFPVPKKGENGSLNIVTIYSDVSNILGEKNGKNKD</sequence>
<dbReference type="InterPro" id="IPR022168">
    <property type="entry name" value="GARIL-like_Rab2B-bd"/>
</dbReference>